<dbReference type="GO" id="GO:0004852">
    <property type="term" value="F:uroporphyrinogen-III synthase activity"/>
    <property type="evidence" value="ECO:0007669"/>
    <property type="project" value="InterPro"/>
</dbReference>
<dbReference type="PANTHER" id="PTHR45790:SF3">
    <property type="entry name" value="S-ADENOSYL-L-METHIONINE-DEPENDENT UROPORPHYRINOGEN III METHYLTRANSFERASE, CHLOROPLASTIC"/>
    <property type="match status" value="1"/>
</dbReference>
<evidence type="ECO:0000313" key="10">
    <source>
        <dbReference type="Proteomes" id="UP000461585"/>
    </source>
</evidence>
<dbReference type="Pfam" id="PF02602">
    <property type="entry name" value="HEM4"/>
    <property type="match status" value="1"/>
</dbReference>
<dbReference type="InterPro" id="IPR006366">
    <property type="entry name" value="CobA/CysG_C"/>
</dbReference>
<dbReference type="PANTHER" id="PTHR45790">
    <property type="entry name" value="SIROHEME SYNTHASE-RELATED"/>
    <property type="match status" value="1"/>
</dbReference>
<proteinExistence type="inferred from homology"/>
<evidence type="ECO:0000259" key="8">
    <source>
        <dbReference type="Pfam" id="PF02602"/>
    </source>
</evidence>
<dbReference type="InterPro" id="IPR050161">
    <property type="entry name" value="Siro_Cobalamin_biosynth"/>
</dbReference>
<dbReference type="RefSeq" id="WP_162368962.1">
    <property type="nucleotide sequence ID" value="NZ_JAAEEH010000001.1"/>
</dbReference>
<evidence type="ECO:0000256" key="6">
    <source>
        <dbReference type="RuleBase" id="RU003960"/>
    </source>
</evidence>
<dbReference type="PROSITE" id="PS00839">
    <property type="entry name" value="SUMT_1"/>
    <property type="match status" value="1"/>
</dbReference>
<dbReference type="FunFam" id="3.40.1010.10:FF:000001">
    <property type="entry name" value="Siroheme synthase"/>
    <property type="match status" value="1"/>
</dbReference>
<dbReference type="InterPro" id="IPR014776">
    <property type="entry name" value="4pyrrole_Mease_sub2"/>
</dbReference>
<comment type="caution">
    <text evidence="9">The sequence shown here is derived from an EMBL/GenBank/DDBJ whole genome shotgun (WGS) entry which is preliminary data.</text>
</comment>
<sequence length="506" mass="55942">MTGTVYLVGAGPGDEGLLTLRGLELLESAQVVVYDYLANPRFLKHCREDCEKIYVGKKADNHTMPQEEINALLAQKAREGKRVVRLKGGDPYTFGRGGEEGLHLRAQGVPFEVVPGVTSAIGGLAYGGIPVTHRNLASSFHVIAGHLSKEHPEGEEKRYRTYGELEGTLVFLMGARNIHRIAARLMEAGKSPTTPAAVLYRATTPRQEVVEGTLETIGALAHREEKPGLLVVGEVVRLRKDLDFLSRRPLFGKKILVTRADRQNGGTLEAVSRLGGWGVEWPTIRIRPVPEGMELLKVRIREMEGYSHLVFTSQNGVELFFQVLKGMGRDARHLGKVKVHAVGKVTAQALDRQGILCDTVATTFHSEAFARDLLSQLEPGQRVLAPRSRNSRPVMVERLKDHCILEEVFLYETVEAELEEGRVLEDLEGADYVLFTSASTVENFHRQLERRELQVPRNLGLVSIGPVTSEAIRGFGLEPLLEGDPHTIEGMMERLVAHVEKEKGGA</sequence>
<comment type="similarity">
    <text evidence="6">Belongs to the precorrin methyltransferase family.</text>
</comment>
<protein>
    <recommendedName>
        <fullName evidence="1">uroporphyrinogen-III C-methyltransferase</fullName>
        <ecNumber evidence="1">2.1.1.107</ecNumber>
    </recommendedName>
</protein>
<dbReference type="SUPFAM" id="SSF53790">
    <property type="entry name" value="Tetrapyrrole methylase"/>
    <property type="match status" value="1"/>
</dbReference>
<dbReference type="Proteomes" id="UP000461585">
    <property type="component" value="Unassembled WGS sequence"/>
</dbReference>
<dbReference type="Gene3D" id="3.40.50.10090">
    <property type="match status" value="2"/>
</dbReference>
<dbReference type="Gene3D" id="3.40.1010.10">
    <property type="entry name" value="Cobalt-precorrin-4 Transmethylase, Domain 1"/>
    <property type="match status" value="1"/>
</dbReference>
<dbReference type="SUPFAM" id="SSF69618">
    <property type="entry name" value="HemD-like"/>
    <property type="match status" value="1"/>
</dbReference>
<dbReference type="FunFam" id="3.30.950.10:FF:000001">
    <property type="entry name" value="Siroheme synthase"/>
    <property type="match status" value="1"/>
</dbReference>
<dbReference type="EMBL" id="JAAEEH010000001">
    <property type="protein sequence ID" value="NDL66237.1"/>
    <property type="molecule type" value="Genomic_DNA"/>
</dbReference>
<dbReference type="NCBIfam" id="NF004790">
    <property type="entry name" value="PRK06136.1"/>
    <property type="match status" value="1"/>
</dbReference>
<dbReference type="InterPro" id="IPR003043">
    <property type="entry name" value="Uropor_MeTrfase_CS"/>
</dbReference>
<dbReference type="InterPro" id="IPR035996">
    <property type="entry name" value="4pyrrol_Methylase_sf"/>
</dbReference>
<dbReference type="GO" id="GO:0019354">
    <property type="term" value="P:siroheme biosynthetic process"/>
    <property type="evidence" value="ECO:0007669"/>
    <property type="project" value="InterPro"/>
</dbReference>
<evidence type="ECO:0000256" key="1">
    <source>
        <dbReference type="ARBA" id="ARBA00012162"/>
    </source>
</evidence>
<dbReference type="AlphaFoldDB" id="A0A7X5HT83"/>
<evidence type="ECO:0000256" key="4">
    <source>
        <dbReference type="ARBA" id="ARBA00022691"/>
    </source>
</evidence>
<dbReference type="Gene3D" id="3.30.950.10">
    <property type="entry name" value="Methyltransferase, Cobalt-precorrin-4 Transmethylase, Domain 2"/>
    <property type="match status" value="1"/>
</dbReference>
<evidence type="ECO:0000256" key="5">
    <source>
        <dbReference type="ARBA" id="ARBA00023244"/>
    </source>
</evidence>
<keyword evidence="2 6" id="KW-0489">Methyltransferase</keyword>
<dbReference type="CDD" id="cd11642">
    <property type="entry name" value="SUMT"/>
    <property type="match status" value="1"/>
</dbReference>
<dbReference type="Pfam" id="PF00590">
    <property type="entry name" value="TP_methylase"/>
    <property type="match status" value="1"/>
</dbReference>
<dbReference type="GO" id="GO:0032259">
    <property type="term" value="P:methylation"/>
    <property type="evidence" value="ECO:0007669"/>
    <property type="project" value="UniProtKB-KW"/>
</dbReference>
<evidence type="ECO:0000313" key="9">
    <source>
        <dbReference type="EMBL" id="NDL66237.1"/>
    </source>
</evidence>
<dbReference type="InterPro" id="IPR014777">
    <property type="entry name" value="4pyrrole_Mease_sub1"/>
</dbReference>
<name>A0A7X5HT83_9FIRM</name>
<evidence type="ECO:0000256" key="2">
    <source>
        <dbReference type="ARBA" id="ARBA00022603"/>
    </source>
</evidence>
<dbReference type="InterPro" id="IPR003754">
    <property type="entry name" value="4pyrrol_synth_uPrphyn_synth"/>
</dbReference>
<dbReference type="InterPro" id="IPR036108">
    <property type="entry name" value="4pyrrol_syn_uPrphyn_synt_sf"/>
</dbReference>
<evidence type="ECO:0000259" key="7">
    <source>
        <dbReference type="Pfam" id="PF00590"/>
    </source>
</evidence>
<keyword evidence="4" id="KW-0949">S-adenosyl-L-methionine</keyword>
<evidence type="ECO:0000256" key="3">
    <source>
        <dbReference type="ARBA" id="ARBA00022679"/>
    </source>
</evidence>
<keyword evidence="3 6" id="KW-0808">Transferase</keyword>
<reference evidence="9 10" key="1">
    <citation type="submission" date="2020-01" db="EMBL/GenBank/DDBJ databases">
        <title>Anaeroalcalibacter tamaniensis gen. nov., sp. nov., moderately halophilic strictly anaerobic fermenter bacterium from mud volcano of Taman peninsula.</title>
        <authorList>
            <person name="Frolova A."/>
            <person name="Merkel A.Y."/>
            <person name="Slobodkin A.I."/>
        </authorList>
    </citation>
    <scope>NUCLEOTIDE SEQUENCE [LARGE SCALE GENOMIC DNA]</scope>
    <source>
        <strain evidence="9 10">F-3ap</strain>
    </source>
</reference>
<keyword evidence="5" id="KW-0627">Porphyrin biosynthesis</keyword>
<accession>A0A7X5HT83</accession>
<dbReference type="EC" id="2.1.1.107" evidence="1"/>
<dbReference type="CDD" id="cd06578">
    <property type="entry name" value="HemD"/>
    <property type="match status" value="1"/>
</dbReference>
<feature type="domain" description="Tetrapyrrole biosynthesis uroporphyrinogen III synthase" evidence="8">
    <location>
        <begin position="269"/>
        <end position="492"/>
    </location>
</feature>
<gene>
    <name evidence="9" type="primary">cobA</name>
    <name evidence="9" type="ORF">GXN74_00565</name>
</gene>
<organism evidence="9 10">
    <name type="scientific">Anaerotalea alkaliphila</name>
    <dbReference type="NCBI Taxonomy" id="2662126"/>
    <lineage>
        <taxon>Bacteria</taxon>
        <taxon>Bacillati</taxon>
        <taxon>Bacillota</taxon>
        <taxon>Clostridia</taxon>
        <taxon>Eubacteriales</taxon>
        <taxon>Anaerotalea</taxon>
    </lineage>
</organism>
<dbReference type="PROSITE" id="PS00840">
    <property type="entry name" value="SUMT_2"/>
    <property type="match status" value="1"/>
</dbReference>
<dbReference type="InterPro" id="IPR000878">
    <property type="entry name" value="4pyrrol_Mease"/>
</dbReference>
<keyword evidence="10" id="KW-1185">Reference proteome</keyword>
<dbReference type="GO" id="GO:0004851">
    <property type="term" value="F:uroporphyrin-III C-methyltransferase activity"/>
    <property type="evidence" value="ECO:0007669"/>
    <property type="project" value="UniProtKB-EC"/>
</dbReference>
<feature type="domain" description="Tetrapyrrole methylase" evidence="7">
    <location>
        <begin position="4"/>
        <end position="217"/>
    </location>
</feature>
<dbReference type="NCBIfam" id="TIGR01469">
    <property type="entry name" value="cobA_cysG_Cterm"/>
    <property type="match status" value="1"/>
</dbReference>